<dbReference type="RefSeq" id="WP_289471701.1">
    <property type="nucleotide sequence ID" value="NZ_JAUCMN010000001.1"/>
</dbReference>
<accession>A0ABT7TKS5</accession>
<name>A0ABT7TKS5_9MICO</name>
<sequence length="78" mass="9203">MSSKTTSIRPPDTVDQQRRVSLADRIALRVGMSLIIWSRRTHRVRPSVDFATRQRLERELREREVALLVEGAAMRMWR</sequence>
<evidence type="ECO:0000313" key="2">
    <source>
        <dbReference type="Proteomes" id="UP001236404"/>
    </source>
</evidence>
<gene>
    <name evidence="1" type="ORF">QUG93_00630</name>
</gene>
<proteinExistence type="predicted"/>
<organism evidence="1 2">
    <name type="scientific">Curtobacterium caseinilyticum</name>
    <dbReference type="NCBI Taxonomy" id="3055137"/>
    <lineage>
        <taxon>Bacteria</taxon>
        <taxon>Bacillati</taxon>
        <taxon>Actinomycetota</taxon>
        <taxon>Actinomycetes</taxon>
        <taxon>Micrococcales</taxon>
        <taxon>Microbacteriaceae</taxon>
        <taxon>Curtobacterium</taxon>
    </lineage>
</organism>
<protein>
    <submittedName>
        <fullName evidence="1">Uncharacterized protein</fullName>
    </submittedName>
</protein>
<dbReference type="Proteomes" id="UP001236404">
    <property type="component" value="Unassembled WGS sequence"/>
</dbReference>
<reference evidence="1 2" key="1">
    <citation type="submission" date="2023-06" db="EMBL/GenBank/DDBJ databases">
        <authorList>
            <person name="Feng G."/>
            <person name="Li J."/>
            <person name="Zhu H."/>
        </authorList>
    </citation>
    <scope>NUCLEOTIDE SEQUENCE [LARGE SCALE GENOMIC DNA]</scope>
    <source>
        <strain evidence="1 2">RHCKG28</strain>
    </source>
</reference>
<evidence type="ECO:0000313" key="1">
    <source>
        <dbReference type="EMBL" id="MDM7890183.1"/>
    </source>
</evidence>
<keyword evidence="2" id="KW-1185">Reference proteome</keyword>
<dbReference type="EMBL" id="JAUCMN010000001">
    <property type="protein sequence ID" value="MDM7890183.1"/>
    <property type="molecule type" value="Genomic_DNA"/>
</dbReference>
<comment type="caution">
    <text evidence="1">The sequence shown here is derived from an EMBL/GenBank/DDBJ whole genome shotgun (WGS) entry which is preliminary data.</text>
</comment>